<comment type="subcellular location">
    <subcellularLocation>
        <location evidence="5">Cytoplasm</location>
    </subcellularLocation>
</comment>
<evidence type="ECO:0000256" key="5">
    <source>
        <dbReference type="HAMAP-Rule" id="MF_00658"/>
    </source>
</evidence>
<comment type="function">
    <text evidence="5">Specifically methylates the pseudouridine at position 1915 (m3Psi1915) in 23S rRNA.</text>
</comment>
<keyword evidence="5" id="KW-0698">rRNA processing</keyword>
<protein>
    <recommendedName>
        <fullName evidence="5">Ribosomal RNA large subunit methyltransferase H</fullName>
        <ecNumber evidence="5">2.1.1.177</ecNumber>
    </recommendedName>
    <alternativeName>
        <fullName evidence="5">23S rRNA (pseudouridine1915-N3)-methyltransferase</fullName>
    </alternativeName>
    <alternativeName>
        <fullName evidence="5">23S rRNA m3Psi1915 methyltransferase</fullName>
    </alternativeName>
    <alternativeName>
        <fullName evidence="5">rRNA (pseudouridine-N3-)-methyltransferase RlmH</fullName>
    </alternativeName>
</protein>
<comment type="similarity">
    <text evidence="4 5">Belongs to the RNA methyltransferase RlmH family.</text>
</comment>
<keyword evidence="5" id="KW-0963">Cytoplasm</keyword>
<evidence type="ECO:0000256" key="3">
    <source>
        <dbReference type="ARBA" id="ARBA00022691"/>
    </source>
</evidence>
<dbReference type="InterPro" id="IPR029028">
    <property type="entry name" value="Alpha/beta_knot_MTases"/>
</dbReference>
<dbReference type="InterPro" id="IPR003742">
    <property type="entry name" value="RlmH-like"/>
</dbReference>
<dbReference type="GO" id="GO:0070038">
    <property type="term" value="F:rRNA (pseudouridine-N3-)-methyltransferase activity"/>
    <property type="evidence" value="ECO:0007669"/>
    <property type="project" value="UniProtKB-UniRule"/>
</dbReference>
<dbReference type="EMBL" id="CP022714">
    <property type="protein sequence ID" value="ASU14082.1"/>
    <property type="molecule type" value="Genomic_DNA"/>
</dbReference>
<dbReference type="RefSeq" id="WP_044272260.1">
    <property type="nucleotide sequence ID" value="NZ_CP034597.1"/>
</dbReference>
<evidence type="ECO:0000256" key="4">
    <source>
        <dbReference type="ARBA" id="ARBA00038303"/>
    </source>
</evidence>
<dbReference type="PANTHER" id="PTHR33603:SF1">
    <property type="entry name" value="RIBOSOMAL RNA LARGE SUBUNIT METHYLTRANSFERASE H"/>
    <property type="match status" value="1"/>
</dbReference>
<comment type="caution">
    <text evidence="5">Lacks conserved residue(s) required for the propagation of feature annotation.</text>
</comment>
<dbReference type="GO" id="GO:0005737">
    <property type="term" value="C:cytoplasm"/>
    <property type="evidence" value="ECO:0007669"/>
    <property type="project" value="UniProtKB-SubCell"/>
</dbReference>
<feature type="binding site" evidence="5">
    <location>
        <position position="96"/>
    </location>
    <ligand>
        <name>S-adenosyl-L-methionine</name>
        <dbReference type="ChEBI" id="CHEBI:59789"/>
    </ligand>
</feature>
<dbReference type="AlphaFoldDB" id="A0A223M937"/>
<keyword evidence="1 5" id="KW-0489">Methyltransferase</keyword>
<accession>A0A223M937</accession>
<evidence type="ECO:0000313" key="6">
    <source>
        <dbReference type="EMBL" id="ASU14082.1"/>
    </source>
</evidence>
<organism evidence="6 7">
    <name type="scientific">Mesomycoplasma hyopneumoniae</name>
    <name type="common">Mycoplasma hyopneumoniae</name>
    <dbReference type="NCBI Taxonomy" id="2099"/>
    <lineage>
        <taxon>Bacteria</taxon>
        <taxon>Bacillati</taxon>
        <taxon>Mycoplasmatota</taxon>
        <taxon>Mycoplasmoidales</taxon>
        <taxon>Metamycoplasmataceae</taxon>
        <taxon>Mesomycoplasma</taxon>
    </lineage>
</organism>
<dbReference type="Pfam" id="PF02590">
    <property type="entry name" value="SPOUT_MTase"/>
    <property type="match status" value="1"/>
</dbReference>
<dbReference type="SUPFAM" id="SSF75217">
    <property type="entry name" value="alpha/beta knot"/>
    <property type="match status" value="1"/>
</dbReference>
<dbReference type="PANTHER" id="PTHR33603">
    <property type="entry name" value="METHYLTRANSFERASE"/>
    <property type="match status" value="1"/>
</dbReference>
<comment type="catalytic activity">
    <reaction evidence="5">
        <text>pseudouridine(1915) in 23S rRNA + S-adenosyl-L-methionine = N(3)-methylpseudouridine(1915) in 23S rRNA + S-adenosyl-L-homocysteine + H(+)</text>
        <dbReference type="Rhea" id="RHEA:42752"/>
        <dbReference type="Rhea" id="RHEA-COMP:10221"/>
        <dbReference type="Rhea" id="RHEA-COMP:10222"/>
        <dbReference type="ChEBI" id="CHEBI:15378"/>
        <dbReference type="ChEBI" id="CHEBI:57856"/>
        <dbReference type="ChEBI" id="CHEBI:59789"/>
        <dbReference type="ChEBI" id="CHEBI:65314"/>
        <dbReference type="ChEBI" id="CHEBI:74486"/>
        <dbReference type="EC" id="2.1.1.177"/>
    </reaction>
</comment>
<feature type="binding site" evidence="5">
    <location>
        <begin position="118"/>
        <end position="123"/>
    </location>
    <ligand>
        <name>S-adenosyl-L-methionine</name>
        <dbReference type="ChEBI" id="CHEBI:59789"/>
    </ligand>
</feature>
<dbReference type="Proteomes" id="UP000215452">
    <property type="component" value="Chromosome"/>
</dbReference>
<evidence type="ECO:0000313" key="7">
    <source>
        <dbReference type="Proteomes" id="UP000215452"/>
    </source>
</evidence>
<dbReference type="InterPro" id="IPR029026">
    <property type="entry name" value="tRNA_m1G_MTases_N"/>
</dbReference>
<dbReference type="CDD" id="cd18081">
    <property type="entry name" value="RlmH-like"/>
    <property type="match status" value="1"/>
</dbReference>
<dbReference type="EC" id="2.1.1.177" evidence="5"/>
<proteinExistence type="inferred from homology"/>
<evidence type="ECO:0000256" key="2">
    <source>
        <dbReference type="ARBA" id="ARBA00022679"/>
    </source>
</evidence>
<sequence>MKISIISFGSSPREWLGLYKKEINKIKQFKYQIEFINLSEHSQENIELKKMLETKDILQKIPKNSSCYLFTERGKTVTSKEFSQLLNFPNICFIIGGSYGVDEKLIAKSRPDIGFLSFGKLTFAHKIFKLIVLEQIYRGFSIKFNRKYHHAD</sequence>
<gene>
    <name evidence="5 6" type="primary">rlmH</name>
    <name evidence="6" type="ORF">CIB43_00171</name>
</gene>
<comment type="subunit">
    <text evidence="5">Homodimer.</text>
</comment>
<keyword evidence="3 5" id="KW-0949">S-adenosyl-L-methionine</keyword>
<dbReference type="Gene3D" id="3.40.1280.10">
    <property type="match status" value="1"/>
</dbReference>
<keyword evidence="2 5" id="KW-0808">Transferase</keyword>
<name>A0A223M937_MESHO</name>
<dbReference type="SMR" id="A0A223M937"/>
<reference evidence="6 7" key="1">
    <citation type="submission" date="2017-08" db="EMBL/GenBank/DDBJ databases">
        <title>The complete genome sequence of a Mycoplasma hyopneumoniae isolate in Korea.</title>
        <authorList>
            <person name="Han J."/>
            <person name="Lee N."/>
        </authorList>
    </citation>
    <scope>NUCLEOTIDE SEQUENCE [LARGE SCALE GENOMIC DNA]</scope>
    <source>
        <strain evidence="6 7">KM014</strain>
    </source>
</reference>
<dbReference type="HAMAP" id="MF_00658">
    <property type="entry name" value="23SrRNA_methyltr_H"/>
    <property type="match status" value="1"/>
</dbReference>
<evidence type="ECO:0000256" key="1">
    <source>
        <dbReference type="ARBA" id="ARBA00022603"/>
    </source>
</evidence>
<dbReference type="PIRSF" id="PIRSF004505">
    <property type="entry name" value="MT_bac"/>
    <property type="match status" value="1"/>
</dbReference>